<dbReference type="EMBL" id="GL833125">
    <property type="protein sequence ID" value="EGB09559.1"/>
    <property type="molecule type" value="Genomic_DNA"/>
</dbReference>
<dbReference type="OMA" id="HFLVRST"/>
<keyword evidence="3" id="KW-0813">Transport</keyword>
<evidence type="ECO:0000313" key="9">
    <source>
        <dbReference type="Proteomes" id="UP000002729"/>
    </source>
</evidence>
<proteinExistence type="inferred from homology"/>
<feature type="compositionally biased region" description="Low complexity" evidence="6">
    <location>
        <begin position="842"/>
        <end position="853"/>
    </location>
</feature>
<dbReference type="InterPro" id="IPR002553">
    <property type="entry name" value="Clathrin/coatomer_adapt-like_N"/>
</dbReference>
<sequence>MPPTRAASLGGHGGRAARQSRQHLWRGRRSSPRRARRAAACARARRSPSSFVVAGGGAPAAATVGHERRHVEDGHGVRRLALPRGTDEPDAHQAVPRLDAGLRQGQGHEVAPRHDVQGARFPRRRRPRRPARARRAAFAFDRARRRDASDFFSDVVKNVVAKSVEVKKMVYMYLSHYCDANHACREMALLSINSFQKDLAASNQLIRAMALRVMTSIRVADIIQIQLLAVRKCASDSSPYVRKCAANAISKIYKLDPDQAETLHGLIEKLLRDSSTMVLGSAVQAFSEVCPDNWALLHRAYRKLCHLLADVDEWAQIIILKTLARYIRTQFVDPAPGAADAAKALAQRRSAAGAQAAPRKVKRRTGHLDPDHRLALRSSLPLLKSRNSGVVLGVCTLHYYCGTRGAATGATLGRALVRILRNRREIQYVVLKSIATMAAERPSMFAPFLNDFFVKGTDARFNRELKLEILVSLATPENVTPILRELQTYVKSNDRSFVCDAIAATGRVADAQPAVADDVVGGLLALIAAYNKDPKPSDAAVVSVAKTTEGLDVAKPSANAAASKLSADARGATARANVVWLLGEYRADAGDLLPDFVRLLAGRFAGEDTLVKMQVVNLAVKAHVADPADGRLATLLRFVLELARFDLNHDLRDRGRYYTALLGFSVAGSEHVDEAALASLKAKAPALVLAAKKPPLTLTGPVALDGLPNFVVGSLSIMVGHEVDGYQDLPDWPDVPPDPATRDPATRAPDDPRDLTDGGPISTQGISSEDAPFYAKEGSDDDDDDDSDDSDSDDDDDDSDSDDDDDSDSDDDDDESSDDDDDDSDDDDDDDDDSDESESSDEPAAAPPKAAAPTDDPFGVFGAPPAAPAPAAQDLNQSILNMF</sequence>
<name>F0Y5W5_AURAN</name>
<organism evidence="9">
    <name type="scientific">Aureococcus anophagefferens</name>
    <name type="common">Harmful bloom alga</name>
    <dbReference type="NCBI Taxonomy" id="44056"/>
    <lineage>
        <taxon>Eukaryota</taxon>
        <taxon>Sar</taxon>
        <taxon>Stramenopiles</taxon>
        <taxon>Ochrophyta</taxon>
        <taxon>Pelagophyceae</taxon>
        <taxon>Pelagomonadales</taxon>
        <taxon>Pelagomonadaceae</taxon>
        <taxon>Aureococcus</taxon>
    </lineage>
</organism>
<dbReference type="OrthoDB" id="302453at2759"/>
<dbReference type="GO" id="GO:0006886">
    <property type="term" value="P:intracellular protein transport"/>
    <property type="evidence" value="ECO:0007669"/>
    <property type="project" value="InterPro"/>
</dbReference>
<dbReference type="InterPro" id="IPR011989">
    <property type="entry name" value="ARM-like"/>
</dbReference>
<dbReference type="InterPro" id="IPR016024">
    <property type="entry name" value="ARM-type_fold"/>
</dbReference>
<feature type="region of interest" description="Disordered" evidence="6">
    <location>
        <begin position="103"/>
        <end position="133"/>
    </location>
</feature>
<evidence type="ECO:0000259" key="7">
    <source>
        <dbReference type="Pfam" id="PF01602"/>
    </source>
</evidence>
<dbReference type="SUPFAM" id="SSF48371">
    <property type="entry name" value="ARM repeat"/>
    <property type="match status" value="1"/>
</dbReference>
<dbReference type="eggNOG" id="KOG1060">
    <property type="taxonomic scope" value="Eukaryota"/>
</dbReference>
<evidence type="ECO:0000256" key="2">
    <source>
        <dbReference type="ARBA" id="ARBA00006613"/>
    </source>
</evidence>
<feature type="compositionally biased region" description="Basic and acidic residues" evidence="6">
    <location>
        <begin position="740"/>
        <end position="756"/>
    </location>
</feature>
<evidence type="ECO:0000256" key="1">
    <source>
        <dbReference type="ARBA" id="ARBA00004308"/>
    </source>
</evidence>
<dbReference type="GO" id="GO:0016192">
    <property type="term" value="P:vesicle-mediated transport"/>
    <property type="evidence" value="ECO:0007669"/>
    <property type="project" value="InterPro"/>
</dbReference>
<dbReference type="GO" id="GO:0012505">
    <property type="term" value="C:endomembrane system"/>
    <property type="evidence" value="ECO:0007669"/>
    <property type="project" value="UniProtKB-SubCell"/>
</dbReference>
<evidence type="ECO:0000256" key="5">
    <source>
        <dbReference type="ARBA" id="ARBA00023136"/>
    </source>
</evidence>
<dbReference type="Pfam" id="PF01602">
    <property type="entry name" value="Adaptin_N"/>
    <property type="match status" value="1"/>
</dbReference>
<feature type="domain" description="Clathrin/coatomer adaptor adaptin-like N-terminal" evidence="7">
    <location>
        <begin position="147"/>
        <end position="662"/>
    </location>
</feature>
<feature type="compositionally biased region" description="Low complexity" evidence="6">
    <location>
        <begin position="38"/>
        <end position="55"/>
    </location>
</feature>
<keyword evidence="9" id="KW-1185">Reference proteome</keyword>
<evidence type="ECO:0000256" key="4">
    <source>
        <dbReference type="ARBA" id="ARBA00022927"/>
    </source>
</evidence>
<feature type="compositionally biased region" description="Basic residues" evidence="6">
    <location>
        <begin position="121"/>
        <end position="133"/>
    </location>
</feature>
<dbReference type="AlphaFoldDB" id="F0Y5W5"/>
<feature type="compositionally biased region" description="Basic residues" evidence="6">
    <location>
        <begin position="18"/>
        <end position="37"/>
    </location>
</feature>
<reference evidence="8 9" key="1">
    <citation type="journal article" date="2011" name="Proc. Natl. Acad. Sci. U.S.A.">
        <title>Niche of harmful alga Aureococcus anophagefferens revealed through ecogenomics.</title>
        <authorList>
            <person name="Gobler C.J."/>
            <person name="Berry D.L."/>
            <person name="Dyhrman S.T."/>
            <person name="Wilhelm S.W."/>
            <person name="Salamov A."/>
            <person name="Lobanov A.V."/>
            <person name="Zhang Y."/>
            <person name="Collier J.L."/>
            <person name="Wurch L.L."/>
            <person name="Kustka A.B."/>
            <person name="Dill B.D."/>
            <person name="Shah M."/>
            <person name="VerBerkmoes N.C."/>
            <person name="Kuo A."/>
            <person name="Terry A."/>
            <person name="Pangilinan J."/>
            <person name="Lindquist E.A."/>
            <person name="Lucas S."/>
            <person name="Paulsen I.T."/>
            <person name="Hattenrath-Lehmann T.K."/>
            <person name="Talmage S.C."/>
            <person name="Walker E.A."/>
            <person name="Koch F."/>
            <person name="Burson A.M."/>
            <person name="Marcoval M.A."/>
            <person name="Tang Y.Z."/>
            <person name="Lecleir G.R."/>
            <person name="Coyne K.J."/>
            <person name="Berg G.M."/>
            <person name="Bertrand E.M."/>
            <person name="Saito M.A."/>
            <person name="Gladyshev V.N."/>
            <person name="Grigoriev I.V."/>
        </authorList>
    </citation>
    <scope>NUCLEOTIDE SEQUENCE [LARGE SCALE GENOMIC DNA]</scope>
    <source>
        <strain evidence="9">CCMP 1984</strain>
    </source>
</reference>
<dbReference type="KEGG" id="aaf:AURANDRAFT_24528"/>
<keyword evidence="5" id="KW-0472">Membrane</keyword>
<dbReference type="PANTHER" id="PTHR11134">
    <property type="entry name" value="ADAPTOR COMPLEX SUBUNIT BETA FAMILY MEMBER"/>
    <property type="match status" value="1"/>
</dbReference>
<dbReference type="InParanoid" id="F0Y5W5"/>
<feature type="region of interest" description="Disordered" evidence="6">
    <location>
        <begin position="1"/>
        <end position="55"/>
    </location>
</feature>
<dbReference type="GO" id="GO:0030117">
    <property type="term" value="C:membrane coat"/>
    <property type="evidence" value="ECO:0007669"/>
    <property type="project" value="InterPro"/>
</dbReference>
<dbReference type="Gene3D" id="1.25.10.10">
    <property type="entry name" value="Leucine-rich Repeat Variant"/>
    <property type="match status" value="1"/>
</dbReference>
<comment type="similarity">
    <text evidence="2">Belongs to the adaptor complexes large subunit family.</text>
</comment>
<feature type="region of interest" description="Disordered" evidence="6">
    <location>
        <begin position="728"/>
        <end position="883"/>
    </location>
</feature>
<protein>
    <recommendedName>
        <fullName evidence="7">Clathrin/coatomer adaptor adaptin-like N-terminal domain-containing protein</fullName>
    </recommendedName>
</protein>
<evidence type="ECO:0000313" key="8">
    <source>
        <dbReference type="EMBL" id="EGB09559.1"/>
    </source>
</evidence>
<dbReference type="InterPro" id="IPR026739">
    <property type="entry name" value="AP_beta"/>
</dbReference>
<gene>
    <name evidence="8" type="ORF">AURANDRAFT_24528</name>
</gene>
<keyword evidence="4" id="KW-0653">Protein transport</keyword>
<accession>F0Y5W5</accession>
<evidence type="ECO:0000256" key="6">
    <source>
        <dbReference type="SAM" id="MobiDB-lite"/>
    </source>
</evidence>
<evidence type="ECO:0000256" key="3">
    <source>
        <dbReference type="ARBA" id="ARBA00022448"/>
    </source>
</evidence>
<dbReference type="RefSeq" id="XP_009035614.1">
    <property type="nucleotide sequence ID" value="XM_009037366.1"/>
</dbReference>
<feature type="compositionally biased region" description="Acidic residues" evidence="6">
    <location>
        <begin position="779"/>
        <end position="841"/>
    </location>
</feature>
<feature type="compositionally biased region" description="Polar residues" evidence="6">
    <location>
        <begin position="874"/>
        <end position="883"/>
    </location>
</feature>
<dbReference type="Proteomes" id="UP000002729">
    <property type="component" value="Unassembled WGS sequence"/>
</dbReference>
<dbReference type="GeneID" id="20219923"/>
<comment type="subcellular location">
    <subcellularLocation>
        <location evidence="1">Endomembrane system</location>
    </subcellularLocation>
</comment>